<name>A0A4Z2H5U1_9TELE</name>
<dbReference type="EMBL" id="SRLO01000323">
    <property type="protein sequence ID" value="TNN61011.1"/>
    <property type="molecule type" value="Genomic_DNA"/>
</dbReference>
<evidence type="ECO:0000313" key="2">
    <source>
        <dbReference type="EMBL" id="TNN61011.1"/>
    </source>
</evidence>
<reference evidence="2 3" key="1">
    <citation type="submission" date="2019-03" db="EMBL/GenBank/DDBJ databases">
        <title>First draft genome of Liparis tanakae, snailfish: a comprehensive survey of snailfish specific genes.</title>
        <authorList>
            <person name="Kim W."/>
            <person name="Song I."/>
            <person name="Jeong J.-H."/>
            <person name="Kim D."/>
            <person name="Kim S."/>
            <person name="Ryu S."/>
            <person name="Song J.Y."/>
            <person name="Lee S.K."/>
        </authorList>
    </citation>
    <scope>NUCLEOTIDE SEQUENCE [LARGE SCALE GENOMIC DNA]</scope>
    <source>
        <tissue evidence="2">Muscle</tissue>
    </source>
</reference>
<gene>
    <name evidence="2" type="ORF">EYF80_028789</name>
</gene>
<keyword evidence="3" id="KW-1185">Reference proteome</keyword>
<accession>A0A4Z2H5U1</accession>
<comment type="caution">
    <text evidence="2">The sequence shown here is derived from an EMBL/GenBank/DDBJ whole genome shotgun (WGS) entry which is preliminary data.</text>
</comment>
<feature type="region of interest" description="Disordered" evidence="1">
    <location>
        <begin position="74"/>
        <end position="96"/>
    </location>
</feature>
<sequence>MHFYVRGLAEHCWIVGRFLCEISTTIPIAMGGRDVTHTQLRVTPTFHLDVQKMLLRLRDGISRPIFHHFSEGNRSRVMKEKSSPPTQEATASSSSSTFPLLPRLPACDAHIKVGLVRILRAPIVRVQKLSPVNHWGDRESRTARSAAPASRLPVRKIRPGGKG</sequence>
<feature type="region of interest" description="Disordered" evidence="1">
    <location>
        <begin position="136"/>
        <end position="163"/>
    </location>
</feature>
<dbReference type="AlphaFoldDB" id="A0A4Z2H5U1"/>
<evidence type="ECO:0000313" key="3">
    <source>
        <dbReference type="Proteomes" id="UP000314294"/>
    </source>
</evidence>
<organism evidence="2 3">
    <name type="scientific">Liparis tanakae</name>
    <name type="common">Tanaka's snailfish</name>
    <dbReference type="NCBI Taxonomy" id="230148"/>
    <lineage>
        <taxon>Eukaryota</taxon>
        <taxon>Metazoa</taxon>
        <taxon>Chordata</taxon>
        <taxon>Craniata</taxon>
        <taxon>Vertebrata</taxon>
        <taxon>Euteleostomi</taxon>
        <taxon>Actinopterygii</taxon>
        <taxon>Neopterygii</taxon>
        <taxon>Teleostei</taxon>
        <taxon>Neoteleostei</taxon>
        <taxon>Acanthomorphata</taxon>
        <taxon>Eupercaria</taxon>
        <taxon>Perciformes</taxon>
        <taxon>Cottioidei</taxon>
        <taxon>Cottales</taxon>
        <taxon>Liparidae</taxon>
        <taxon>Liparis</taxon>
    </lineage>
</organism>
<dbReference type="Proteomes" id="UP000314294">
    <property type="component" value="Unassembled WGS sequence"/>
</dbReference>
<feature type="compositionally biased region" description="Basic residues" evidence="1">
    <location>
        <begin position="153"/>
        <end position="163"/>
    </location>
</feature>
<evidence type="ECO:0000256" key="1">
    <source>
        <dbReference type="SAM" id="MobiDB-lite"/>
    </source>
</evidence>
<protein>
    <submittedName>
        <fullName evidence="2">Uncharacterized protein</fullName>
    </submittedName>
</protein>
<proteinExistence type="predicted"/>
<feature type="compositionally biased region" description="Low complexity" evidence="1">
    <location>
        <begin position="83"/>
        <end position="96"/>
    </location>
</feature>